<evidence type="ECO:0000256" key="1">
    <source>
        <dbReference type="ARBA" id="ARBA00009437"/>
    </source>
</evidence>
<evidence type="ECO:0000313" key="8">
    <source>
        <dbReference type="EMBL" id="MBB6496984.1"/>
    </source>
</evidence>
<organism evidence="6 9">
    <name type="scientific">Methanococcus maripaludis</name>
    <name type="common">Methanococcus deltae</name>
    <dbReference type="NCBI Taxonomy" id="39152"/>
    <lineage>
        <taxon>Archaea</taxon>
        <taxon>Methanobacteriati</taxon>
        <taxon>Methanobacteriota</taxon>
        <taxon>Methanomada group</taxon>
        <taxon>Methanococci</taxon>
        <taxon>Methanococcales</taxon>
        <taxon>Methanococcaceae</taxon>
        <taxon>Methanococcus</taxon>
    </lineage>
</organism>
<evidence type="ECO:0000259" key="5">
    <source>
        <dbReference type="PROSITE" id="PS50931"/>
    </source>
</evidence>
<dbReference type="KEGG" id="mmad:MMJJ_11170"/>
<dbReference type="InterPro" id="IPR005119">
    <property type="entry name" value="LysR_subst-bd"/>
</dbReference>
<dbReference type="PANTHER" id="PTHR30126:SF40">
    <property type="entry name" value="HTH-TYPE TRANSCRIPTIONAL REGULATOR GLTR"/>
    <property type="match status" value="1"/>
</dbReference>
<evidence type="ECO:0000256" key="3">
    <source>
        <dbReference type="ARBA" id="ARBA00023125"/>
    </source>
</evidence>
<dbReference type="InterPro" id="IPR047788">
    <property type="entry name" value="LysR-like_Sec_metab"/>
</dbReference>
<dbReference type="Proteomes" id="UP000239462">
    <property type="component" value="Chromosome"/>
</dbReference>
<gene>
    <name evidence="6" type="primary">hrsM</name>
    <name evidence="7" type="ORF">HNP94_000011</name>
    <name evidence="8" type="ORF">HNP96_001005</name>
    <name evidence="6" type="ORF">MMJJ_11170</name>
</gene>
<evidence type="ECO:0000313" key="6">
    <source>
        <dbReference type="EMBL" id="AVB76505.1"/>
    </source>
</evidence>
<dbReference type="InterPro" id="IPR036390">
    <property type="entry name" value="WH_DNA-bd_sf"/>
</dbReference>
<reference evidence="6" key="2">
    <citation type="submission" date="2018-02" db="EMBL/GenBank/DDBJ databases">
        <title>Complete genome sequence of the Methanococcus maripaludis type strain JJ (DSM 2067), a model for selenoprotein synthesis in Archaea.</title>
        <authorList>
            <person name="Poehlein A."/>
            <person name="Heym D."/>
            <person name="Quitzke V."/>
            <person name="Fersch J."/>
            <person name="Daniel R."/>
            <person name="Rother M."/>
        </authorList>
    </citation>
    <scope>NUCLEOTIDE SEQUENCE [LARGE SCALE GENOMIC DNA]</scope>
    <source>
        <strain evidence="6">DSM 2067</strain>
    </source>
</reference>
<accession>A0A2L1CAX7</accession>
<dbReference type="PROSITE" id="PS50931">
    <property type="entry name" value="HTH_LYSR"/>
    <property type="match status" value="1"/>
</dbReference>
<protein>
    <submittedName>
        <fullName evidence="7">DNA-binding transcriptional LysR family regulator</fullName>
    </submittedName>
    <submittedName>
        <fullName evidence="6">Hydrogenase transcriptional regulator</fullName>
    </submittedName>
</protein>
<dbReference type="EMBL" id="JACDUO010000001">
    <property type="protein sequence ID" value="MBA2863011.1"/>
    <property type="molecule type" value="Genomic_DNA"/>
</dbReference>
<evidence type="ECO:0000256" key="4">
    <source>
        <dbReference type="ARBA" id="ARBA00023163"/>
    </source>
</evidence>
<dbReference type="RefSeq" id="WP_104838011.1">
    <property type="nucleotide sequence ID" value="NZ_CP026606.1"/>
</dbReference>
<dbReference type="EMBL" id="CP026606">
    <property type="protein sequence ID" value="AVB76505.1"/>
    <property type="molecule type" value="Genomic_DNA"/>
</dbReference>
<dbReference type="PANTHER" id="PTHR30126">
    <property type="entry name" value="HTH-TYPE TRANSCRIPTIONAL REGULATOR"/>
    <property type="match status" value="1"/>
</dbReference>
<dbReference type="Gene3D" id="3.40.190.290">
    <property type="match status" value="1"/>
</dbReference>
<dbReference type="AlphaFoldDB" id="A0A2L1CAX7"/>
<dbReference type="Pfam" id="PF00126">
    <property type="entry name" value="HTH_1"/>
    <property type="match status" value="1"/>
</dbReference>
<reference evidence="9" key="1">
    <citation type="journal article" date="2018" name="Genome Announc.">
        <title>Complete Genome Sequence of the Methanococcus maripaludis Type Strain JJ (DSM 2067), a Model for Selenoprotein Synthesis in Archaea.</title>
        <authorList>
            <person name="Poehlein A."/>
            <person name="Heym D."/>
            <person name="Quitzke V."/>
            <person name="Fersch J."/>
            <person name="Daniel R."/>
            <person name="Rother M."/>
        </authorList>
    </citation>
    <scope>NUCLEOTIDE SEQUENCE [LARGE SCALE GENOMIC DNA]</scope>
    <source>
        <strain evidence="9">DSM 2067</strain>
    </source>
</reference>
<keyword evidence="4" id="KW-0804">Transcription</keyword>
<dbReference type="GeneID" id="36102203"/>
<proteinExistence type="inferred from homology"/>
<dbReference type="SUPFAM" id="SSF46785">
    <property type="entry name" value="Winged helix' DNA-binding domain"/>
    <property type="match status" value="1"/>
</dbReference>
<evidence type="ECO:0000313" key="11">
    <source>
        <dbReference type="Proteomes" id="UP000590564"/>
    </source>
</evidence>
<dbReference type="GO" id="GO:0003700">
    <property type="term" value="F:DNA-binding transcription factor activity"/>
    <property type="evidence" value="ECO:0007669"/>
    <property type="project" value="InterPro"/>
</dbReference>
<dbReference type="Pfam" id="PF03466">
    <property type="entry name" value="LysR_substrate"/>
    <property type="match status" value="1"/>
</dbReference>
<dbReference type="GO" id="GO:0000976">
    <property type="term" value="F:transcription cis-regulatory region binding"/>
    <property type="evidence" value="ECO:0007669"/>
    <property type="project" value="TreeGrafter"/>
</dbReference>
<dbReference type="Proteomes" id="UP000590564">
    <property type="component" value="Unassembled WGS sequence"/>
</dbReference>
<evidence type="ECO:0000313" key="7">
    <source>
        <dbReference type="EMBL" id="MBA2863011.1"/>
    </source>
</evidence>
<evidence type="ECO:0000256" key="2">
    <source>
        <dbReference type="ARBA" id="ARBA00023015"/>
    </source>
</evidence>
<dbReference type="Proteomes" id="UP000567099">
    <property type="component" value="Unassembled WGS sequence"/>
</dbReference>
<dbReference type="PRINTS" id="PR00039">
    <property type="entry name" value="HTHLYSR"/>
</dbReference>
<dbReference type="InterPro" id="IPR000847">
    <property type="entry name" value="LysR_HTH_N"/>
</dbReference>
<comment type="similarity">
    <text evidence="1">Belongs to the LysR transcriptional regulatory family.</text>
</comment>
<dbReference type="Gene3D" id="1.10.10.10">
    <property type="entry name" value="Winged helix-like DNA-binding domain superfamily/Winged helix DNA-binding domain"/>
    <property type="match status" value="1"/>
</dbReference>
<feature type="domain" description="HTH lysR-type" evidence="5">
    <location>
        <begin position="3"/>
        <end position="60"/>
    </location>
</feature>
<dbReference type="SUPFAM" id="SSF53850">
    <property type="entry name" value="Periplasmic binding protein-like II"/>
    <property type="match status" value="1"/>
</dbReference>
<name>A0A2L1CAX7_METMI</name>
<keyword evidence="3 7" id="KW-0238">DNA-binding</keyword>
<evidence type="ECO:0000313" key="9">
    <source>
        <dbReference type="Proteomes" id="UP000239462"/>
    </source>
</evidence>
<keyword evidence="2" id="KW-0805">Transcription regulation</keyword>
<dbReference type="NCBIfam" id="NF040786">
    <property type="entry name" value="LysR_Sec_metab"/>
    <property type="match status" value="1"/>
</dbReference>
<dbReference type="EMBL" id="JACHED010000001">
    <property type="protein sequence ID" value="MBB6496984.1"/>
    <property type="molecule type" value="Genomic_DNA"/>
</dbReference>
<dbReference type="InterPro" id="IPR036388">
    <property type="entry name" value="WH-like_DNA-bd_sf"/>
</dbReference>
<sequence length="296" mass="32955">MDPKISYFQTFLFAAKTKSFSKAAKKLGVTQGTVSNHISVLEKFFDAQLFLRTPEGVDLTTEGNILYENAEKLLENISNAKQQMRILHEHPEGLIRIAASTTPGEHLLPSIIKDYTKVYRDVSFQIQITDSEKCFKLLEDRAVDIIAVGNIYDGSYESEVIGKDRLVLVVPPEHELAKKGVAKLSDILKEDYIDREVGSGTREIFVDALQDKGYSMMDLHTIMSLGSNSSIITAVSEGYGISIISEIPAKKAADAGQLKIVPIEDLDLTRYMYLVKGKKPRNPSAIKSFWDFVSGK</sequence>
<reference evidence="7 10" key="3">
    <citation type="submission" date="2020-07" db="EMBL/GenBank/DDBJ databases">
        <title>Genomic Encyclopedia of Type Strains, Phase IV (KMG-V): Genome sequencing to study the core and pangenomes of soil and plant-associated prokaryotes.</title>
        <authorList>
            <person name="Whitman W."/>
        </authorList>
    </citation>
    <scope>NUCLEOTIDE SEQUENCE [LARGE SCALE GENOMIC DNA]</scope>
    <source>
        <strain evidence="7 10">C13</strain>
        <strain evidence="8 11">D1</strain>
    </source>
</reference>
<evidence type="ECO:0000313" key="10">
    <source>
        <dbReference type="Proteomes" id="UP000567099"/>
    </source>
</evidence>